<evidence type="ECO:0000256" key="2">
    <source>
        <dbReference type="ARBA" id="ARBA00022475"/>
    </source>
</evidence>
<keyword evidence="8" id="KW-1185">Reference proteome</keyword>
<feature type="compositionally biased region" description="Basic and acidic residues" evidence="6">
    <location>
        <begin position="276"/>
        <end position="288"/>
    </location>
</feature>
<organism evidence="7 8">
    <name type="scientific">Luteococcus japonicus LSP_Lj1</name>
    <dbReference type="NCBI Taxonomy" id="1255658"/>
    <lineage>
        <taxon>Bacteria</taxon>
        <taxon>Bacillati</taxon>
        <taxon>Actinomycetota</taxon>
        <taxon>Actinomycetes</taxon>
        <taxon>Propionibacteriales</taxon>
        <taxon>Propionibacteriaceae</taxon>
        <taxon>Luteococcus</taxon>
    </lineage>
</organism>
<evidence type="ECO:0000256" key="4">
    <source>
        <dbReference type="ARBA" id="ARBA00022679"/>
    </source>
</evidence>
<evidence type="ECO:0000256" key="3">
    <source>
        <dbReference type="ARBA" id="ARBA00022676"/>
    </source>
</evidence>
<evidence type="ECO:0000313" key="8">
    <source>
        <dbReference type="Proteomes" id="UP000188342"/>
    </source>
</evidence>
<keyword evidence="4 7" id="KW-0808">Transferase</keyword>
<dbReference type="GO" id="GO:0016757">
    <property type="term" value="F:glycosyltransferase activity"/>
    <property type="evidence" value="ECO:0007669"/>
    <property type="project" value="UniProtKB-KW"/>
</dbReference>
<dbReference type="STRING" id="1255658.FM114_14720"/>
<protein>
    <submittedName>
        <fullName evidence="7">Glycosyl transferase, group 2 family protein</fullName>
    </submittedName>
</protein>
<dbReference type="AlphaFoldDB" id="A0A1R4KI87"/>
<proteinExistence type="predicted"/>
<keyword evidence="3" id="KW-0328">Glycosyltransferase</keyword>
<dbReference type="RefSeq" id="WP_094765901.1">
    <property type="nucleotide sequence ID" value="NZ_FUKQ01000056.1"/>
</dbReference>
<comment type="subcellular location">
    <subcellularLocation>
        <location evidence="1">Cell membrane</location>
    </subcellularLocation>
</comment>
<dbReference type="Pfam" id="PF13641">
    <property type="entry name" value="Glyco_tranf_2_3"/>
    <property type="match status" value="1"/>
</dbReference>
<dbReference type="InterPro" id="IPR029044">
    <property type="entry name" value="Nucleotide-diphossugar_trans"/>
</dbReference>
<dbReference type="GO" id="GO:0005886">
    <property type="term" value="C:plasma membrane"/>
    <property type="evidence" value="ECO:0007669"/>
    <property type="project" value="UniProtKB-SubCell"/>
</dbReference>
<dbReference type="Gene3D" id="3.90.550.10">
    <property type="entry name" value="Spore Coat Polysaccharide Biosynthesis Protein SpsA, Chain A"/>
    <property type="match status" value="1"/>
</dbReference>
<evidence type="ECO:0000256" key="6">
    <source>
        <dbReference type="SAM" id="MobiDB-lite"/>
    </source>
</evidence>
<dbReference type="Proteomes" id="UP000188342">
    <property type="component" value="Unassembled WGS sequence"/>
</dbReference>
<dbReference type="PANTHER" id="PTHR43646">
    <property type="entry name" value="GLYCOSYLTRANSFERASE"/>
    <property type="match status" value="1"/>
</dbReference>
<accession>A0A1R4KI87</accession>
<keyword evidence="5" id="KW-0472">Membrane</keyword>
<sequence length="288" mass="31083">MASIIIPAHNEAMVIGRTLEALADGQLRPGVHVVVACNGCTDDTMTIAESFSHRLRITVLDLPVRSKQAALNGAEAHLASIGEEDDFPRVFLDADIAAPSVSINAVLEVLESGEWLASRPPLEYRTGLAEAPVKAYYDARSRTPEVLGALWGAGIYAVCAEGRRRWQDFPAEAPDDLYVDSLFTDDEKRVVDCPPVPVEVPRTTAALFKTLKRVYRPSAHVQEQGEQTAASSGNTLKALLVANSRSPRHAVDALCYVGLAVAARVANKASRGGKGHSGDDWERDETSR</sequence>
<evidence type="ECO:0000313" key="7">
    <source>
        <dbReference type="EMBL" id="SJN43988.1"/>
    </source>
</evidence>
<dbReference type="OrthoDB" id="9771846at2"/>
<dbReference type="SUPFAM" id="SSF53448">
    <property type="entry name" value="Nucleotide-diphospho-sugar transferases"/>
    <property type="match status" value="1"/>
</dbReference>
<dbReference type="PANTHER" id="PTHR43646:SF2">
    <property type="entry name" value="GLYCOSYLTRANSFERASE 2-LIKE DOMAIN-CONTAINING PROTEIN"/>
    <property type="match status" value="1"/>
</dbReference>
<gene>
    <name evidence="7" type="ORF">FM114_14720</name>
</gene>
<dbReference type="EMBL" id="FUKQ01000056">
    <property type="protein sequence ID" value="SJN43988.1"/>
    <property type="molecule type" value="Genomic_DNA"/>
</dbReference>
<reference evidence="7 8" key="1">
    <citation type="submission" date="2017-02" db="EMBL/GenBank/DDBJ databases">
        <authorList>
            <person name="Peterson S.W."/>
        </authorList>
    </citation>
    <scope>NUCLEOTIDE SEQUENCE [LARGE SCALE GENOMIC DNA]</scope>
    <source>
        <strain evidence="7 8">LSP_Lj1</strain>
    </source>
</reference>
<feature type="region of interest" description="Disordered" evidence="6">
    <location>
        <begin position="267"/>
        <end position="288"/>
    </location>
</feature>
<name>A0A1R4KI87_9ACTN</name>
<evidence type="ECO:0000256" key="5">
    <source>
        <dbReference type="ARBA" id="ARBA00023136"/>
    </source>
</evidence>
<evidence type="ECO:0000256" key="1">
    <source>
        <dbReference type="ARBA" id="ARBA00004236"/>
    </source>
</evidence>
<keyword evidence="2" id="KW-1003">Cell membrane</keyword>